<feature type="domain" description="Intradiol ring-cleavage dioxygenases" evidence="2">
    <location>
        <begin position="140"/>
        <end position="201"/>
    </location>
</feature>
<dbReference type="Gene3D" id="2.60.130.10">
    <property type="entry name" value="Aromatic compound dioxygenase"/>
    <property type="match status" value="1"/>
</dbReference>
<name>A0ABV8J8Y4_9ACTN</name>
<dbReference type="Pfam" id="PF00775">
    <property type="entry name" value="Dioxygenase_C"/>
    <property type="match status" value="1"/>
</dbReference>
<dbReference type="InterPro" id="IPR006311">
    <property type="entry name" value="TAT_signal"/>
</dbReference>
<dbReference type="GO" id="GO:0051213">
    <property type="term" value="F:dioxygenase activity"/>
    <property type="evidence" value="ECO:0007669"/>
    <property type="project" value="UniProtKB-KW"/>
</dbReference>
<evidence type="ECO:0000256" key="1">
    <source>
        <dbReference type="SAM" id="MobiDB-lite"/>
    </source>
</evidence>
<keyword evidence="3" id="KW-0560">Oxidoreductase</keyword>
<feature type="region of interest" description="Disordered" evidence="1">
    <location>
        <begin position="59"/>
        <end position="106"/>
    </location>
</feature>
<gene>
    <name evidence="3" type="ORF">ACFO0C_43480</name>
</gene>
<accession>A0ABV8J8Y4</accession>
<keyword evidence="3" id="KW-0223">Dioxygenase</keyword>
<dbReference type="InterPro" id="IPR000627">
    <property type="entry name" value="Intradiol_dOase_C"/>
</dbReference>
<dbReference type="EMBL" id="JBHSBL010000029">
    <property type="protein sequence ID" value="MFC4071843.1"/>
    <property type="molecule type" value="Genomic_DNA"/>
</dbReference>
<comment type="caution">
    <text evidence="3">The sequence shown here is derived from an EMBL/GenBank/DDBJ whole genome shotgun (WGS) entry which is preliminary data.</text>
</comment>
<organism evidence="3 4">
    <name type="scientific">Actinoplanes subglobosus</name>
    <dbReference type="NCBI Taxonomy" id="1547892"/>
    <lineage>
        <taxon>Bacteria</taxon>
        <taxon>Bacillati</taxon>
        <taxon>Actinomycetota</taxon>
        <taxon>Actinomycetes</taxon>
        <taxon>Micromonosporales</taxon>
        <taxon>Micromonosporaceae</taxon>
        <taxon>Actinoplanes</taxon>
    </lineage>
</organism>
<feature type="region of interest" description="Disordered" evidence="1">
    <location>
        <begin position="1"/>
        <end position="22"/>
    </location>
</feature>
<dbReference type="PANTHER" id="PTHR34315:SF1">
    <property type="entry name" value="INTRADIOL RING-CLEAVAGE DIOXYGENASES DOMAIN-CONTAINING PROTEIN-RELATED"/>
    <property type="match status" value="1"/>
</dbReference>
<evidence type="ECO:0000313" key="3">
    <source>
        <dbReference type="EMBL" id="MFC4071843.1"/>
    </source>
</evidence>
<dbReference type="PANTHER" id="PTHR34315">
    <property type="match status" value="1"/>
</dbReference>
<dbReference type="Proteomes" id="UP001595867">
    <property type="component" value="Unassembled WGS sequence"/>
</dbReference>
<evidence type="ECO:0000313" key="4">
    <source>
        <dbReference type="Proteomes" id="UP001595867"/>
    </source>
</evidence>
<dbReference type="SUPFAM" id="SSF49482">
    <property type="entry name" value="Aromatic compound dioxygenase"/>
    <property type="match status" value="1"/>
</dbReference>
<dbReference type="CDD" id="cd03457">
    <property type="entry name" value="intradiol_dioxygenase_like"/>
    <property type="match status" value="1"/>
</dbReference>
<keyword evidence="4" id="KW-1185">Reference proteome</keyword>
<protein>
    <submittedName>
        <fullName evidence="3">Intradiol ring-cleavage dioxygenase</fullName>
    </submittedName>
</protein>
<sequence length="292" mass="31054">MQRRSTPAYQGRRLPRPDEELTDQGLGFDLATILGRRQLLRAVGAGAATLGIAACTEQPVTRPGSAAPSRSVARPEASQSAALPAEIPEETQGPFPGDGSNGPDILERSGVIRKDIRSSLGSSRLAEGVPLDLDLTIHDLSADGRPLTGAAVYIWQCDSVGRYSMYGDGVTQETFLRGVQITDSSGRVGFTSVFPGCYPGRWPHIHFEIYPDRASITDHDTVLVTSQLAFPQDVCETVYDLAAYGRSATHLSGVTLTSDMVFRDDQAALQTATVSGNVAAGYRAALTVSITA</sequence>
<reference evidence="4" key="1">
    <citation type="journal article" date="2019" name="Int. J. Syst. Evol. Microbiol.">
        <title>The Global Catalogue of Microorganisms (GCM) 10K type strain sequencing project: providing services to taxonomists for standard genome sequencing and annotation.</title>
        <authorList>
            <consortium name="The Broad Institute Genomics Platform"/>
            <consortium name="The Broad Institute Genome Sequencing Center for Infectious Disease"/>
            <person name="Wu L."/>
            <person name="Ma J."/>
        </authorList>
    </citation>
    <scope>NUCLEOTIDE SEQUENCE [LARGE SCALE GENOMIC DNA]</scope>
    <source>
        <strain evidence="4">TBRC 5832</strain>
    </source>
</reference>
<proteinExistence type="predicted"/>
<dbReference type="InterPro" id="IPR015889">
    <property type="entry name" value="Intradiol_dOase_core"/>
</dbReference>
<dbReference type="PROSITE" id="PS51318">
    <property type="entry name" value="TAT"/>
    <property type="match status" value="1"/>
</dbReference>
<evidence type="ECO:0000259" key="2">
    <source>
        <dbReference type="Pfam" id="PF00775"/>
    </source>
</evidence>
<dbReference type="RefSeq" id="WP_378072720.1">
    <property type="nucleotide sequence ID" value="NZ_JBHSBL010000029.1"/>
</dbReference>